<feature type="compositionally biased region" description="Basic and acidic residues" evidence="1">
    <location>
        <begin position="189"/>
        <end position="214"/>
    </location>
</feature>
<evidence type="ECO:0000256" key="1">
    <source>
        <dbReference type="SAM" id="MobiDB-lite"/>
    </source>
</evidence>
<dbReference type="AlphaFoldDB" id="A0A0L0W584"/>
<keyword evidence="3" id="KW-1185">Reference proteome</keyword>
<comment type="caution">
    <text evidence="2">The sequence shown here is derived from an EMBL/GenBank/DDBJ whole genome shotgun (WGS) entry which is preliminary data.</text>
</comment>
<sequence>MENYSAKTRVASIALLSKIICSEGGPGFKNSQSVKFAQGLVEKDGKDIFLFQHKNTLSNGLTDVLGTVVILETPQNRSRANSPRVITKITQLPITSAGPQQTDANLVPDCAESLPSKSIKEEQMVYTKNTTITYIEIIQVPPVPFSPECCLEMLGNRAAAEVGFKRLMDIVTSRYGLDEHYMEENKEAYNDAREEAKKQWDKKEADEGTMRNEAKMPAPQKM</sequence>
<organism evidence="2 3">
    <name type="scientific">Puccinia striiformis f. sp. tritici PST-78</name>
    <dbReference type="NCBI Taxonomy" id="1165861"/>
    <lineage>
        <taxon>Eukaryota</taxon>
        <taxon>Fungi</taxon>
        <taxon>Dikarya</taxon>
        <taxon>Basidiomycota</taxon>
        <taxon>Pucciniomycotina</taxon>
        <taxon>Pucciniomycetes</taxon>
        <taxon>Pucciniales</taxon>
        <taxon>Pucciniaceae</taxon>
        <taxon>Puccinia</taxon>
    </lineage>
</organism>
<accession>A0A0L0W584</accession>
<protein>
    <submittedName>
        <fullName evidence="2">Uncharacterized protein</fullName>
    </submittedName>
</protein>
<proteinExistence type="predicted"/>
<gene>
    <name evidence="2" type="ORF">PSTG_00298</name>
</gene>
<dbReference type="OrthoDB" id="2516410at2759"/>
<dbReference type="Proteomes" id="UP000054564">
    <property type="component" value="Unassembled WGS sequence"/>
</dbReference>
<evidence type="ECO:0000313" key="3">
    <source>
        <dbReference type="Proteomes" id="UP000054564"/>
    </source>
</evidence>
<reference evidence="3" key="1">
    <citation type="submission" date="2014-03" db="EMBL/GenBank/DDBJ databases">
        <title>The Genome Sequence of Puccinia striiformis f. sp. tritici PST-78.</title>
        <authorList>
            <consortium name="The Broad Institute Genome Sequencing Platform"/>
            <person name="Cuomo C."/>
            <person name="Hulbert S."/>
            <person name="Chen X."/>
            <person name="Walker B."/>
            <person name="Young S.K."/>
            <person name="Zeng Q."/>
            <person name="Gargeya S."/>
            <person name="Fitzgerald M."/>
            <person name="Haas B."/>
            <person name="Abouelleil A."/>
            <person name="Alvarado L."/>
            <person name="Arachchi H.M."/>
            <person name="Berlin A.M."/>
            <person name="Chapman S.B."/>
            <person name="Goldberg J."/>
            <person name="Griggs A."/>
            <person name="Gujja S."/>
            <person name="Hansen M."/>
            <person name="Howarth C."/>
            <person name="Imamovic A."/>
            <person name="Larimer J."/>
            <person name="McCowan C."/>
            <person name="Montmayeur A."/>
            <person name="Murphy C."/>
            <person name="Neiman D."/>
            <person name="Pearson M."/>
            <person name="Priest M."/>
            <person name="Roberts A."/>
            <person name="Saif S."/>
            <person name="Shea T."/>
            <person name="Sisk P."/>
            <person name="Sykes S."/>
            <person name="Wortman J."/>
            <person name="Nusbaum C."/>
            <person name="Birren B."/>
        </authorList>
    </citation>
    <scope>NUCLEOTIDE SEQUENCE [LARGE SCALE GENOMIC DNA]</scope>
    <source>
        <strain evidence="3">race PST-78</strain>
    </source>
</reference>
<dbReference type="EMBL" id="AJIL01000003">
    <property type="protein sequence ID" value="KNF06415.1"/>
    <property type="molecule type" value="Genomic_DNA"/>
</dbReference>
<evidence type="ECO:0000313" key="2">
    <source>
        <dbReference type="EMBL" id="KNF06415.1"/>
    </source>
</evidence>
<name>A0A0L0W584_9BASI</name>
<feature type="region of interest" description="Disordered" evidence="1">
    <location>
        <begin position="189"/>
        <end position="222"/>
    </location>
</feature>